<evidence type="ECO:0000313" key="2">
    <source>
        <dbReference type="Proteomes" id="UP000727407"/>
    </source>
</evidence>
<dbReference type="Proteomes" id="UP000727407">
    <property type="component" value="Unassembled WGS sequence"/>
</dbReference>
<accession>A0A8J4T126</accession>
<dbReference type="AlphaFoldDB" id="A0A8J4T126"/>
<keyword evidence="2" id="KW-1185">Reference proteome</keyword>
<organism evidence="1 2">
    <name type="scientific">Clarias magur</name>
    <name type="common">Asian catfish</name>
    <name type="synonym">Macropteronotus magur</name>
    <dbReference type="NCBI Taxonomy" id="1594786"/>
    <lineage>
        <taxon>Eukaryota</taxon>
        <taxon>Metazoa</taxon>
        <taxon>Chordata</taxon>
        <taxon>Craniata</taxon>
        <taxon>Vertebrata</taxon>
        <taxon>Euteleostomi</taxon>
        <taxon>Actinopterygii</taxon>
        <taxon>Neopterygii</taxon>
        <taxon>Teleostei</taxon>
        <taxon>Ostariophysi</taxon>
        <taxon>Siluriformes</taxon>
        <taxon>Clariidae</taxon>
        <taxon>Clarias</taxon>
    </lineage>
</organism>
<feature type="non-terminal residue" evidence="1">
    <location>
        <position position="73"/>
    </location>
</feature>
<evidence type="ECO:0000313" key="1">
    <source>
        <dbReference type="EMBL" id="KAF5880231.1"/>
    </source>
</evidence>
<comment type="caution">
    <text evidence="1">The sequence shown here is derived from an EMBL/GenBank/DDBJ whole genome shotgun (WGS) entry which is preliminary data.</text>
</comment>
<reference evidence="1" key="1">
    <citation type="submission" date="2020-07" db="EMBL/GenBank/DDBJ databases">
        <title>Clarias magur genome sequencing, assembly and annotation.</title>
        <authorList>
            <person name="Kushwaha B."/>
            <person name="Kumar R."/>
            <person name="Das P."/>
            <person name="Joshi C.G."/>
            <person name="Kumar D."/>
            <person name="Nagpure N.S."/>
            <person name="Pandey M."/>
            <person name="Agarwal S."/>
            <person name="Srivastava S."/>
            <person name="Singh M."/>
            <person name="Sahoo L."/>
            <person name="Jayasankar P."/>
            <person name="Meher P.K."/>
            <person name="Koringa P.G."/>
            <person name="Iquebal M.A."/>
            <person name="Das S.P."/>
            <person name="Bit A."/>
            <person name="Patnaik S."/>
            <person name="Patel N."/>
            <person name="Shah T.M."/>
            <person name="Hinsu A."/>
            <person name="Jena J.K."/>
        </authorList>
    </citation>
    <scope>NUCLEOTIDE SEQUENCE</scope>
    <source>
        <strain evidence="1">CIFAMagur01</strain>
        <tissue evidence="1">Testis</tissue>
    </source>
</reference>
<sequence>MTDQEKKNTKGMYFDSDAHAFEDESDILTPEAKVEAGVGRAAKKFRNVSVEVGGPNISVGAEGNLLKGGVVAR</sequence>
<protein>
    <submittedName>
        <fullName evidence="1">Uncharacterized protein</fullName>
    </submittedName>
</protein>
<proteinExistence type="predicted"/>
<name>A0A8J4T126_CLAMG</name>
<dbReference type="EMBL" id="QNUK01001541">
    <property type="protein sequence ID" value="KAF5880231.1"/>
    <property type="molecule type" value="Genomic_DNA"/>
</dbReference>
<gene>
    <name evidence="1" type="ORF">DAT39_023267</name>
</gene>